<dbReference type="EMBL" id="CAAALY010246090">
    <property type="protein sequence ID" value="VEL33617.1"/>
    <property type="molecule type" value="Genomic_DNA"/>
</dbReference>
<evidence type="ECO:0000313" key="1">
    <source>
        <dbReference type="EMBL" id="VEL33617.1"/>
    </source>
</evidence>
<accession>A0A3S5AN50</accession>
<protein>
    <submittedName>
        <fullName evidence="1">Uncharacterized protein</fullName>
    </submittedName>
</protein>
<organism evidence="1 2">
    <name type="scientific">Protopolystoma xenopodis</name>
    <dbReference type="NCBI Taxonomy" id="117903"/>
    <lineage>
        <taxon>Eukaryota</taxon>
        <taxon>Metazoa</taxon>
        <taxon>Spiralia</taxon>
        <taxon>Lophotrochozoa</taxon>
        <taxon>Platyhelminthes</taxon>
        <taxon>Monogenea</taxon>
        <taxon>Polyopisthocotylea</taxon>
        <taxon>Polystomatidea</taxon>
        <taxon>Polystomatidae</taxon>
        <taxon>Protopolystoma</taxon>
    </lineage>
</organism>
<dbReference type="OrthoDB" id="428159at2759"/>
<gene>
    <name evidence="1" type="ORF">PXEA_LOCUS27057</name>
</gene>
<name>A0A3S5AN50_9PLAT</name>
<dbReference type="AlphaFoldDB" id="A0A3S5AN50"/>
<proteinExistence type="predicted"/>
<sequence>MDTVPNESSANNEDPLISVVFEQDALSNKEINIHLRSVYLRASVDYFIALTDFFVQATPSNQMRMPIKSLEPITEARILDRALTSKKTDKVVLKDERIIPVLETTPRPWELNLHAIIDRPEIMLVEDIYNINTRAVILTVDISRNIH</sequence>
<keyword evidence="2" id="KW-1185">Reference proteome</keyword>
<reference evidence="1" key="1">
    <citation type="submission" date="2018-11" db="EMBL/GenBank/DDBJ databases">
        <authorList>
            <consortium name="Pathogen Informatics"/>
        </authorList>
    </citation>
    <scope>NUCLEOTIDE SEQUENCE</scope>
</reference>
<comment type="caution">
    <text evidence="1">The sequence shown here is derived from an EMBL/GenBank/DDBJ whole genome shotgun (WGS) entry which is preliminary data.</text>
</comment>
<evidence type="ECO:0000313" key="2">
    <source>
        <dbReference type="Proteomes" id="UP000784294"/>
    </source>
</evidence>
<dbReference type="Proteomes" id="UP000784294">
    <property type="component" value="Unassembled WGS sequence"/>
</dbReference>